<sequence length="127" mass="14510">MHFAWKIASSEVHFNSVLFVQFREMDRLNVFALSSLLHPDVHSNSTATEEHLLGLPPQNKIFWPFSVAISMLNLKKGGQTSKEVTWCLPYIAIHSNSMEKHLIPRLQTIPLRLCGKANWLFEQGPVN</sequence>
<proteinExistence type="predicted"/>
<organism evidence="1 2">
    <name type="scientific">Cuscuta europaea</name>
    <name type="common">European dodder</name>
    <dbReference type="NCBI Taxonomy" id="41803"/>
    <lineage>
        <taxon>Eukaryota</taxon>
        <taxon>Viridiplantae</taxon>
        <taxon>Streptophyta</taxon>
        <taxon>Embryophyta</taxon>
        <taxon>Tracheophyta</taxon>
        <taxon>Spermatophyta</taxon>
        <taxon>Magnoliopsida</taxon>
        <taxon>eudicotyledons</taxon>
        <taxon>Gunneridae</taxon>
        <taxon>Pentapetalae</taxon>
        <taxon>asterids</taxon>
        <taxon>lamiids</taxon>
        <taxon>Solanales</taxon>
        <taxon>Convolvulaceae</taxon>
        <taxon>Cuscuteae</taxon>
        <taxon>Cuscuta</taxon>
        <taxon>Cuscuta subgen. Cuscuta</taxon>
    </lineage>
</organism>
<reference evidence="1" key="1">
    <citation type="submission" date="2022-07" db="EMBL/GenBank/DDBJ databases">
        <authorList>
            <person name="Macas J."/>
            <person name="Novak P."/>
            <person name="Neumann P."/>
        </authorList>
    </citation>
    <scope>NUCLEOTIDE SEQUENCE</scope>
</reference>
<accession>A0A9P1EA66</accession>
<evidence type="ECO:0000313" key="2">
    <source>
        <dbReference type="Proteomes" id="UP001152484"/>
    </source>
</evidence>
<dbReference type="Proteomes" id="UP001152484">
    <property type="component" value="Unassembled WGS sequence"/>
</dbReference>
<keyword evidence="2" id="KW-1185">Reference proteome</keyword>
<dbReference type="AlphaFoldDB" id="A0A9P1EA66"/>
<protein>
    <submittedName>
        <fullName evidence="1">Uncharacterized protein</fullName>
    </submittedName>
</protein>
<comment type="caution">
    <text evidence="1">The sequence shown here is derived from an EMBL/GenBank/DDBJ whole genome shotgun (WGS) entry which is preliminary data.</text>
</comment>
<evidence type="ECO:0000313" key="1">
    <source>
        <dbReference type="EMBL" id="CAH9090110.1"/>
    </source>
</evidence>
<dbReference type="EMBL" id="CAMAPE010000021">
    <property type="protein sequence ID" value="CAH9090110.1"/>
    <property type="molecule type" value="Genomic_DNA"/>
</dbReference>
<gene>
    <name evidence="1" type="ORF">CEURO_LOCUS11117</name>
</gene>
<name>A0A9P1EA66_CUSEU</name>